<feature type="transmembrane region" description="Helical" evidence="1">
    <location>
        <begin position="60"/>
        <end position="82"/>
    </location>
</feature>
<feature type="transmembrane region" description="Helical" evidence="1">
    <location>
        <begin position="112"/>
        <end position="132"/>
    </location>
</feature>
<sequence>MKKYFRSSLLTLKDYKHFSIDFLYSLLAIPIQVFVIYLFWKYSLQNTKVLSYTSTSLCKYFVFINIIQLSCFPAMIVTYEVWNEINKGDISLWILKPISYPLYVFSKKFSEFLIKFLLATGLVEVIMIFMGISFNFKDFTLGTLLSLLGFILLFQIQFVIGLCTFWVGKVLTLRDNIMYLTFLLGGQLLPINMFPKIIQKVSLILPMQYIYYVPSKVLSNTYNMSELSLYIKIELAWVVIFSVIIKLLWNKGLKRYSPQGG</sequence>
<feature type="transmembrane region" description="Helical" evidence="1">
    <location>
        <begin position="21"/>
        <end position="40"/>
    </location>
</feature>
<protein>
    <submittedName>
        <fullName evidence="2">ABC-2 type transport system permease protein</fullName>
    </submittedName>
</protein>
<dbReference type="PANTHER" id="PTHR36832:SF1">
    <property type="entry name" value="SLR1174 PROTEIN"/>
    <property type="match status" value="1"/>
</dbReference>
<dbReference type="EMBL" id="JAUSWN010000003">
    <property type="protein sequence ID" value="MDQ0478765.1"/>
    <property type="molecule type" value="Genomic_DNA"/>
</dbReference>
<dbReference type="Pfam" id="PF06182">
    <property type="entry name" value="ABC2_membrane_6"/>
    <property type="match status" value="1"/>
</dbReference>
<evidence type="ECO:0000313" key="3">
    <source>
        <dbReference type="Proteomes" id="UP001224418"/>
    </source>
</evidence>
<keyword evidence="1" id="KW-1133">Transmembrane helix</keyword>
<evidence type="ECO:0000256" key="1">
    <source>
        <dbReference type="SAM" id="Phobius"/>
    </source>
</evidence>
<dbReference type="InterPro" id="IPR010390">
    <property type="entry name" value="ABC-2_transporter-like"/>
</dbReference>
<feature type="transmembrane region" description="Helical" evidence="1">
    <location>
        <begin position="179"/>
        <end position="198"/>
    </location>
</feature>
<comment type="caution">
    <text evidence="2">The sequence shown here is derived from an EMBL/GenBank/DDBJ whole genome shotgun (WGS) entry which is preliminary data.</text>
</comment>
<dbReference type="RefSeq" id="WP_307354972.1">
    <property type="nucleotide sequence ID" value="NZ_BAAACJ010000025.1"/>
</dbReference>
<proteinExistence type="predicted"/>
<gene>
    <name evidence="2" type="ORF">QOZ93_000493</name>
</gene>
<reference evidence="2 3" key="1">
    <citation type="submission" date="2023-07" db="EMBL/GenBank/DDBJ databases">
        <title>Genomic Encyclopedia of Type Strains, Phase IV (KMG-IV): sequencing the most valuable type-strain genomes for metagenomic binning, comparative biology and taxonomic classification.</title>
        <authorList>
            <person name="Goeker M."/>
        </authorList>
    </citation>
    <scope>NUCLEOTIDE SEQUENCE [LARGE SCALE GENOMIC DNA]</scope>
    <source>
        <strain evidence="2 3">DSM 1400</strain>
    </source>
</reference>
<dbReference type="Proteomes" id="UP001224418">
    <property type="component" value="Unassembled WGS sequence"/>
</dbReference>
<name>A0ABU0JQQ0_HATLI</name>
<organism evidence="2 3">
    <name type="scientific">Hathewaya limosa</name>
    <name type="common">Clostridium limosum</name>
    <dbReference type="NCBI Taxonomy" id="1536"/>
    <lineage>
        <taxon>Bacteria</taxon>
        <taxon>Bacillati</taxon>
        <taxon>Bacillota</taxon>
        <taxon>Clostridia</taxon>
        <taxon>Eubacteriales</taxon>
        <taxon>Clostridiaceae</taxon>
        <taxon>Hathewaya</taxon>
    </lineage>
</organism>
<feature type="transmembrane region" description="Helical" evidence="1">
    <location>
        <begin position="144"/>
        <end position="167"/>
    </location>
</feature>
<evidence type="ECO:0000313" key="2">
    <source>
        <dbReference type="EMBL" id="MDQ0478765.1"/>
    </source>
</evidence>
<keyword evidence="1" id="KW-0812">Transmembrane</keyword>
<dbReference type="PANTHER" id="PTHR36832">
    <property type="entry name" value="SLR1174 PROTEIN-RELATED"/>
    <property type="match status" value="1"/>
</dbReference>
<keyword evidence="3" id="KW-1185">Reference proteome</keyword>
<keyword evidence="1" id="KW-0472">Membrane</keyword>
<feature type="transmembrane region" description="Helical" evidence="1">
    <location>
        <begin position="229"/>
        <end position="249"/>
    </location>
</feature>
<accession>A0ABU0JQQ0</accession>